<dbReference type="EMBL" id="UYIO01000001">
    <property type="protein sequence ID" value="VDG76552.1"/>
    <property type="molecule type" value="Genomic_DNA"/>
</dbReference>
<dbReference type="InterPro" id="IPR036390">
    <property type="entry name" value="WH_DNA-bd_sf"/>
</dbReference>
<dbReference type="InterPro" id="IPR011991">
    <property type="entry name" value="ArsR-like_HTH"/>
</dbReference>
<reference evidence="3 5" key="3">
    <citation type="submission" date="2018-11" db="EMBL/GenBank/DDBJ databases">
        <authorList>
            <consortium name="Pathogen Informatics"/>
        </authorList>
    </citation>
    <scope>NUCLEOTIDE SEQUENCE [LARGE SCALE GENOMIC DNA]</scope>
    <source>
        <strain evidence="3 5">NCTC10327</strain>
    </source>
</reference>
<dbReference type="EMBL" id="FNAU01000016">
    <property type="protein sequence ID" value="SDE60522.1"/>
    <property type="molecule type" value="Genomic_DNA"/>
</dbReference>
<evidence type="ECO:0000313" key="2">
    <source>
        <dbReference type="EMBL" id="SDE60522.1"/>
    </source>
</evidence>
<reference evidence="2" key="1">
    <citation type="submission" date="2016-10" db="EMBL/GenBank/DDBJ databases">
        <authorList>
            <person name="de Groot N.N."/>
        </authorList>
    </citation>
    <scope>NUCLEOTIDE SEQUENCE [LARGE SCALE GENOMIC DNA]</scope>
    <source>
        <strain evidence="2">DSM 20639</strain>
    </source>
</reference>
<dbReference type="AlphaFoldDB" id="A0A1G7EA17"/>
<dbReference type="Proteomes" id="UP000269974">
    <property type="component" value="Unassembled WGS sequence"/>
</dbReference>
<proteinExistence type="predicted"/>
<dbReference type="Gene3D" id="1.10.10.10">
    <property type="entry name" value="Winged helix-like DNA-binding domain superfamily/Winged helix DNA-binding domain"/>
    <property type="match status" value="1"/>
</dbReference>
<evidence type="ECO:0000313" key="3">
    <source>
        <dbReference type="EMBL" id="VDG76552.1"/>
    </source>
</evidence>
<keyword evidence="4" id="KW-1185">Reference proteome</keyword>
<protein>
    <submittedName>
        <fullName evidence="3">DeoR family transcriptional regulator</fullName>
    </submittedName>
    <submittedName>
        <fullName evidence="2">Predicted transcriptional regulator, ArsR family</fullName>
    </submittedName>
    <submittedName>
        <fullName evidence="1">Winged helix-turn-helix transcriptional regulator</fullName>
    </submittedName>
</protein>
<dbReference type="RefSeq" id="WP_074663559.1">
    <property type="nucleotide sequence ID" value="NZ_FNAU01000016.1"/>
</dbReference>
<evidence type="ECO:0000313" key="5">
    <source>
        <dbReference type="Proteomes" id="UP000269974"/>
    </source>
</evidence>
<reference evidence="4" key="2">
    <citation type="submission" date="2016-10" db="EMBL/GenBank/DDBJ databases">
        <authorList>
            <person name="Varghese N."/>
        </authorList>
    </citation>
    <scope>NUCLEOTIDE SEQUENCE [LARGE SCALE GENOMIC DNA]</scope>
    <source>
        <strain evidence="4">DSM 20639</strain>
    </source>
</reference>
<dbReference type="InterPro" id="IPR036388">
    <property type="entry name" value="WH-like_DNA-bd_sf"/>
</dbReference>
<organism evidence="2 4">
    <name type="scientific">Actinobaculum suis</name>
    <dbReference type="NCBI Taxonomy" id="1657"/>
    <lineage>
        <taxon>Bacteria</taxon>
        <taxon>Bacillati</taxon>
        <taxon>Actinomycetota</taxon>
        <taxon>Actinomycetes</taxon>
        <taxon>Actinomycetales</taxon>
        <taxon>Actinomycetaceae</taxon>
        <taxon>Actinobaculum</taxon>
    </lineage>
</organism>
<sequence length="233" mass="25303">MAQVQAERERTRERVFRLIVENGPISTGELARITVLTAAAVRRHITALEKEGRIAVYRENGPGAGTGKRGRPARRYIATGNTLQKRFGRSAENVALSALDFIAEKLGKAGLQAYADARTKAIIQRYGEAVETAGEDMRHKLQALARALTHDGYAASVRSVPGTQMLQLCQGHCPIRKIAGEHEILCGAETRAFGEILGVHVQRIATQVSGSFTCTLTVPAGPTRTEQQDVKCE</sequence>
<accession>A0A1G7EA17</accession>
<gene>
    <name evidence="3" type="ORF">NCTC10327_01190</name>
    <name evidence="1" type="ORF">R6G71_03040</name>
    <name evidence="2" type="ORF">SAMN05421878_11613</name>
</gene>
<evidence type="ECO:0000313" key="4">
    <source>
        <dbReference type="Proteomes" id="UP000182744"/>
    </source>
</evidence>
<reference evidence="1" key="4">
    <citation type="submission" date="2023-10" db="EMBL/GenBank/DDBJ databases">
        <title>Whole Genome based description of the genera Actinobaculum and Actinotignum reveals a complex phylogenetic relationship within the species included in the genus Actinotignum.</title>
        <authorList>
            <person name="Jensen C.S."/>
            <person name="Dargis R."/>
            <person name="Kemp M."/>
            <person name="Christensen J.J."/>
        </authorList>
    </citation>
    <scope>NUCLEOTIDE SEQUENCE</scope>
    <source>
        <strain evidence="1">Actinobaculum_suis_CCUG19206T</strain>
    </source>
</reference>
<dbReference type="Proteomes" id="UP000182744">
    <property type="component" value="Unassembled WGS sequence"/>
</dbReference>
<dbReference type="SUPFAM" id="SSF46785">
    <property type="entry name" value="Winged helix' DNA-binding domain"/>
    <property type="match status" value="1"/>
</dbReference>
<dbReference type="Pfam" id="PF13412">
    <property type="entry name" value="HTH_24"/>
    <property type="match status" value="1"/>
</dbReference>
<dbReference type="Proteomes" id="UP001273799">
    <property type="component" value="Unassembled WGS sequence"/>
</dbReference>
<dbReference type="EMBL" id="JAWNFU010000002">
    <property type="protein sequence ID" value="MDY5153026.1"/>
    <property type="molecule type" value="Genomic_DNA"/>
</dbReference>
<dbReference type="CDD" id="cd00090">
    <property type="entry name" value="HTH_ARSR"/>
    <property type="match status" value="1"/>
</dbReference>
<evidence type="ECO:0000313" key="1">
    <source>
        <dbReference type="EMBL" id="MDY5153026.1"/>
    </source>
</evidence>
<name>A0A1G7EA17_9ACTO</name>